<comment type="caution">
    <text evidence="3">The sequence shown here is derived from an EMBL/GenBank/DDBJ whole genome shotgun (WGS) entry which is preliminary data.</text>
</comment>
<dbReference type="Proteomes" id="UP000678276">
    <property type="component" value="Unassembled WGS sequence"/>
</dbReference>
<dbReference type="EMBL" id="JAGJCF010000015">
    <property type="protein sequence ID" value="MBP0617287.1"/>
    <property type="molecule type" value="Genomic_DNA"/>
</dbReference>
<keyword evidence="4" id="KW-1185">Reference proteome</keyword>
<accession>A0ABS4BL93</accession>
<evidence type="ECO:0000313" key="3">
    <source>
        <dbReference type="EMBL" id="MBP0617287.1"/>
    </source>
</evidence>
<reference evidence="3 4" key="1">
    <citation type="submission" date="2021-04" db="EMBL/GenBank/DDBJ databases">
        <title>Whole genome sequence of Jiella sp. KSK16Y-1.</title>
        <authorList>
            <person name="Tuo L."/>
        </authorList>
    </citation>
    <scope>NUCLEOTIDE SEQUENCE [LARGE SCALE GENOMIC DNA]</scope>
    <source>
        <strain evidence="3 4">KSK16Y-1</strain>
    </source>
</reference>
<keyword evidence="1" id="KW-0809">Transit peptide</keyword>
<feature type="domain" description="CAF17 C-terminal" evidence="2">
    <location>
        <begin position="199"/>
        <end position="269"/>
    </location>
</feature>
<dbReference type="InterPro" id="IPR057460">
    <property type="entry name" value="CAF17_C"/>
</dbReference>
<dbReference type="PANTHER" id="PTHR22602">
    <property type="entry name" value="TRANSFERASE CAF17, MITOCHONDRIAL-RELATED"/>
    <property type="match status" value="1"/>
</dbReference>
<dbReference type="SUPFAM" id="SSF103025">
    <property type="entry name" value="Folate-binding domain"/>
    <property type="match status" value="1"/>
</dbReference>
<gene>
    <name evidence="3" type="ORF">J6595_17005</name>
</gene>
<dbReference type="InterPro" id="IPR045179">
    <property type="entry name" value="YgfZ/GcvT"/>
</dbReference>
<dbReference type="Gene3D" id="3.30.1360.120">
    <property type="entry name" value="Probable tRNA modification gtpase trme, domain 1"/>
    <property type="match status" value="2"/>
</dbReference>
<dbReference type="NCBIfam" id="TIGR03317">
    <property type="entry name" value="ygfZ_signature"/>
    <property type="match status" value="1"/>
</dbReference>
<evidence type="ECO:0000313" key="4">
    <source>
        <dbReference type="Proteomes" id="UP000678276"/>
    </source>
</evidence>
<proteinExistence type="predicted"/>
<sequence>MPYARLDDRATLHLSGAETEEFLQGLVTADVAAVTGDAASPAALLTPQGKVMFEFLLSRIEGGMRLDGPAGLRADLKKRLTLYRLRLKIAIEESDEAVFAVWDEVDGGGDGALSDRRFSNEPVYRAYGAPPAGAAEAAAEDYRKLRITFGVAELGADYPPSEVFPHDVLMDYNAGVSFKKGCFVGQEVVSRMQHRGTARRRLMLVTGEAPLIAGSEIRAGERSVGEILSIEDAAGLAMVRIDRLAQAAASGAGLSVEGVPVALSIPPYAGYAIPAAGDAADAAGGPA</sequence>
<organism evidence="3 4">
    <name type="scientific">Jiella mangrovi</name>
    <dbReference type="NCBI Taxonomy" id="2821407"/>
    <lineage>
        <taxon>Bacteria</taxon>
        <taxon>Pseudomonadati</taxon>
        <taxon>Pseudomonadota</taxon>
        <taxon>Alphaproteobacteria</taxon>
        <taxon>Hyphomicrobiales</taxon>
        <taxon>Aurantimonadaceae</taxon>
        <taxon>Jiella</taxon>
    </lineage>
</organism>
<evidence type="ECO:0000259" key="2">
    <source>
        <dbReference type="Pfam" id="PF25455"/>
    </source>
</evidence>
<dbReference type="Pfam" id="PF25455">
    <property type="entry name" value="Beta-barrel_CAF17_C"/>
    <property type="match status" value="1"/>
</dbReference>
<dbReference type="InterPro" id="IPR027266">
    <property type="entry name" value="TrmE/GcvT-like"/>
</dbReference>
<name>A0ABS4BL93_9HYPH</name>
<dbReference type="InterPro" id="IPR017703">
    <property type="entry name" value="YgfZ/GCV_T_CS"/>
</dbReference>
<dbReference type="PANTHER" id="PTHR22602:SF0">
    <property type="entry name" value="TRANSFERASE CAF17, MITOCHONDRIAL-RELATED"/>
    <property type="match status" value="1"/>
</dbReference>
<dbReference type="RefSeq" id="WP_209595893.1">
    <property type="nucleotide sequence ID" value="NZ_JAGJCF010000015.1"/>
</dbReference>
<protein>
    <submittedName>
        <fullName evidence="3">Folate-binding protein YgfZ</fullName>
    </submittedName>
</protein>
<evidence type="ECO:0000256" key="1">
    <source>
        <dbReference type="ARBA" id="ARBA00022946"/>
    </source>
</evidence>